<sequence>MIHDKNRRDVILIEVGISRQDRTKITPYVMIWDGIVTNFHKRYAKDISISDHIKPYIQWIYGLMWSDILISKVLKKILESISFDDHYGFHEDGEKRSAQKF</sequence>
<reference evidence="1 2" key="2">
    <citation type="submission" date="2018-11" db="EMBL/GenBank/DDBJ databases">
        <authorList>
            <consortium name="Pathogen Informatics"/>
        </authorList>
    </citation>
    <scope>NUCLEOTIDE SEQUENCE [LARGE SCALE GENOMIC DNA]</scope>
</reference>
<dbReference type="AlphaFoldDB" id="A0A0N5D2E1"/>
<evidence type="ECO:0000313" key="1">
    <source>
        <dbReference type="EMBL" id="VDN04454.1"/>
    </source>
</evidence>
<proteinExistence type="predicted"/>
<gene>
    <name evidence="1" type="ORF">TCLT_LOCUS7036</name>
</gene>
<accession>A0A0N5D2E1</accession>
<reference evidence="3" key="1">
    <citation type="submission" date="2017-02" db="UniProtKB">
        <authorList>
            <consortium name="WormBaseParasite"/>
        </authorList>
    </citation>
    <scope>IDENTIFICATION</scope>
</reference>
<dbReference type="WBParaSite" id="TCLT_0000704701-mRNA-1">
    <property type="protein sequence ID" value="TCLT_0000704701-mRNA-1"/>
    <property type="gene ID" value="TCLT_0000704701"/>
</dbReference>
<dbReference type="EMBL" id="UYYF01004468">
    <property type="protein sequence ID" value="VDN04454.1"/>
    <property type="molecule type" value="Genomic_DNA"/>
</dbReference>
<evidence type="ECO:0000313" key="3">
    <source>
        <dbReference type="WBParaSite" id="TCLT_0000704701-mRNA-1"/>
    </source>
</evidence>
<evidence type="ECO:0000313" key="2">
    <source>
        <dbReference type="Proteomes" id="UP000276776"/>
    </source>
</evidence>
<dbReference type="OrthoDB" id="2192644at2759"/>
<protein>
    <submittedName>
        <fullName evidence="3">Reverse transcriptase</fullName>
    </submittedName>
</protein>
<organism evidence="3">
    <name type="scientific">Thelazia callipaeda</name>
    <name type="common">Oriental eyeworm</name>
    <name type="synonym">Parasitic nematode</name>
    <dbReference type="NCBI Taxonomy" id="103827"/>
    <lineage>
        <taxon>Eukaryota</taxon>
        <taxon>Metazoa</taxon>
        <taxon>Ecdysozoa</taxon>
        <taxon>Nematoda</taxon>
        <taxon>Chromadorea</taxon>
        <taxon>Rhabditida</taxon>
        <taxon>Spirurina</taxon>
        <taxon>Spiruromorpha</taxon>
        <taxon>Thelazioidea</taxon>
        <taxon>Thelaziidae</taxon>
        <taxon>Thelazia</taxon>
    </lineage>
</organism>
<keyword evidence="2" id="KW-1185">Reference proteome</keyword>
<name>A0A0N5D2E1_THECL</name>
<dbReference type="Proteomes" id="UP000276776">
    <property type="component" value="Unassembled WGS sequence"/>
</dbReference>